<protein>
    <recommendedName>
        <fullName evidence="1">Carbohydrate kinase PfkB domain-containing protein</fullName>
    </recommendedName>
</protein>
<gene>
    <name evidence="2" type="ORF">Pdsh_00290</name>
</gene>
<dbReference type="SUPFAM" id="SSF53613">
    <property type="entry name" value="Ribokinase-like"/>
    <property type="match status" value="1"/>
</dbReference>
<dbReference type="InterPro" id="IPR011611">
    <property type="entry name" value="PfkB_dom"/>
</dbReference>
<evidence type="ECO:0000313" key="2">
    <source>
        <dbReference type="EMBL" id="OWJ55303.1"/>
    </source>
</evidence>
<feature type="domain" description="Carbohydrate kinase PfkB" evidence="1">
    <location>
        <begin position="189"/>
        <end position="268"/>
    </location>
</feature>
<dbReference type="InterPro" id="IPR029056">
    <property type="entry name" value="Ribokinase-like"/>
</dbReference>
<sequence length="310" mass="34775">MRRFILDVFSSPTLDFIDGRLCRGGPAYYANLALQAIGALDFEVRLPYDPCIDTSWYLRTEWCLDNIDSNIMASIRGCVTMFALEEGIDRRRLRLLKRYKIEDVYPGGVAALVSPVLYEYGFDVVTRIASHYSLSILDLQGFARLHDGHNVVSFSELALQFASIADSNRFTSVKASIEDINNMLMLERLLNYSSSFSNTALIITNGPKGVFVTYEDYTFIVKPRPVENMPTGAGDMLATLILYSLWSGYDLDYSVLKAASAVSCILERRDKVSDKGYNLCTNAYTDGHRAKLYRLPGSCHSIDCVISAFE</sequence>
<name>A0A211YQH9_9CREN</name>
<dbReference type="EMBL" id="NCQP01000001">
    <property type="protein sequence ID" value="OWJ55303.1"/>
    <property type="molecule type" value="Genomic_DNA"/>
</dbReference>
<organism evidence="2 3">
    <name type="scientific">Pyrodictium delaneyi</name>
    <dbReference type="NCBI Taxonomy" id="1273541"/>
    <lineage>
        <taxon>Archaea</taxon>
        <taxon>Thermoproteota</taxon>
        <taxon>Thermoprotei</taxon>
        <taxon>Desulfurococcales</taxon>
        <taxon>Pyrodictiaceae</taxon>
        <taxon>Pyrodictium</taxon>
    </lineage>
</organism>
<dbReference type="Gene3D" id="3.40.1190.20">
    <property type="match status" value="1"/>
</dbReference>
<evidence type="ECO:0000313" key="3">
    <source>
        <dbReference type="Proteomes" id="UP000196694"/>
    </source>
</evidence>
<comment type="caution">
    <text evidence="2">The sequence shown here is derived from an EMBL/GenBank/DDBJ whole genome shotgun (WGS) entry which is preliminary data.</text>
</comment>
<dbReference type="Proteomes" id="UP000196694">
    <property type="component" value="Unassembled WGS sequence"/>
</dbReference>
<proteinExistence type="predicted"/>
<reference evidence="2 3" key="1">
    <citation type="submission" date="2017-05" db="EMBL/GenBank/DDBJ databases">
        <title>The draft genome of the hyperthermophilic archaeon 'Pyrodictium delaneyi strain Hulk', an iron and nitrate reducer, reveals the capacity for sulfate reduction.</title>
        <authorList>
            <person name="Demey L.M."/>
            <person name="Miller C."/>
            <person name="Manzella M."/>
            <person name="Reguera G."/>
            <person name="Kashefi K."/>
        </authorList>
    </citation>
    <scope>NUCLEOTIDE SEQUENCE [LARGE SCALE GENOMIC DNA]</scope>
    <source>
        <strain evidence="2 3">Hulk</strain>
    </source>
</reference>
<accession>A0A211YQH9</accession>
<dbReference type="Pfam" id="PF00294">
    <property type="entry name" value="PfkB"/>
    <property type="match status" value="1"/>
</dbReference>
<evidence type="ECO:0000259" key="1">
    <source>
        <dbReference type="Pfam" id="PF00294"/>
    </source>
</evidence>
<dbReference type="AlphaFoldDB" id="A0A211YQH9"/>
<dbReference type="RefSeq" id="WP_088171673.1">
    <property type="nucleotide sequence ID" value="NZ_NCQP01000001.1"/>
</dbReference>
<keyword evidence="3" id="KW-1185">Reference proteome</keyword>